<keyword evidence="2" id="KW-1133">Transmembrane helix</keyword>
<evidence type="ECO:0000259" key="4">
    <source>
        <dbReference type="PROSITE" id="PS51781"/>
    </source>
</evidence>
<dbReference type="InterPro" id="IPR019734">
    <property type="entry name" value="TPR_rpt"/>
</dbReference>
<comment type="caution">
    <text evidence="5">The sequence shown here is derived from an EMBL/GenBank/DDBJ whole genome shotgun (WGS) entry which is preliminary data.</text>
</comment>
<organism evidence="5 6">
    <name type="scientific">Haloferula rosea</name>
    <dbReference type="NCBI Taxonomy" id="490093"/>
    <lineage>
        <taxon>Bacteria</taxon>
        <taxon>Pseudomonadati</taxon>
        <taxon>Verrucomicrobiota</taxon>
        <taxon>Verrucomicrobiia</taxon>
        <taxon>Verrucomicrobiales</taxon>
        <taxon>Verrucomicrobiaceae</taxon>
        <taxon>Haloferula</taxon>
    </lineage>
</organism>
<dbReference type="InterPro" id="IPR011990">
    <property type="entry name" value="TPR-like_helical_dom_sf"/>
</dbReference>
<protein>
    <submittedName>
        <fullName evidence="5">BatD family protein</fullName>
    </submittedName>
</protein>
<proteinExistence type="predicted"/>
<feature type="domain" description="SH3b" evidence="4">
    <location>
        <begin position="730"/>
        <end position="793"/>
    </location>
</feature>
<dbReference type="SUPFAM" id="SSF48452">
    <property type="entry name" value="TPR-like"/>
    <property type="match status" value="1"/>
</dbReference>
<dbReference type="EMBL" id="JAENII010000002">
    <property type="protein sequence ID" value="MBK1826063.1"/>
    <property type="molecule type" value="Genomic_DNA"/>
</dbReference>
<feature type="signal peptide" evidence="3">
    <location>
        <begin position="1"/>
        <end position="22"/>
    </location>
</feature>
<feature type="transmembrane region" description="Helical" evidence="2">
    <location>
        <begin position="666"/>
        <end position="686"/>
    </location>
</feature>
<keyword evidence="3" id="KW-0732">Signal</keyword>
<evidence type="ECO:0000256" key="2">
    <source>
        <dbReference type="SAM" id="Phobius"/>
    </source>
</evidence>
<evidence type="ECO:0000313" key="5">
    <source>
        <dbReference type="EMBL" id="MBK1826063.1"/>
    </source>
</evidence>
<name>A0A934RA87_9BACT</name>
<evidence type="ECO:0000313" key="6">
    <source>
        <dbReference type="Proteomes" id="UP000658278"/>
    </source>
</evidence>
<gene>
    <name evidence="5" type="ORF">JIN81_03470</name>
</gene>
<sequence>MRLLIPLLACLSAALEASPLSARMSSQFLVEGEQATLEYVISDGLNPRAQLKLTPVDGLEIRSVGLGAEPRIAFGRRREYVFRFMVTSYTPGNYTIPAARLIDDAGEILGPEVKVRVFKETELQWSTAQAGGRSVRYAAGFHTIDDTPFVKEVIPTELKLYIPTDQRVEDWGIPEFQRDGVAAWRFEPRPSLGRANLLGRSYYAVSYPSTLSPTRSGMVTLGPAKLRLITVQTSVQNFNAAFYEPLNVVIPELNLASQPLPAGAPEGFEDAVGDFELSVTTSDSEVREGDPVNVNLVVSGAGNLDTLNAPKPIDTEGWKLYPASSVQRDDRRDITGFAAFRQFMRPLIPQNQIPPFRLVFFNPETETYRTILSPAIPLKVLPSTAAPSMAPSVPMALPMPIEEMTDILGLTRAGMPLLPETRMENVSRYWQIIPAILALILLFRIAQLHLFPKLKPDPERVARRKAIKELEKAPAEELGFYRTAGHFVEEWLGNSNDELVKDVLTKRDQTCFTGDADSAPVPRSERQRIVRGLRRLMLPLIVVIAGTTADLRADDEVAAEPAPEVTAPEMTAQEAYDSNSFKLAARLWLESGPYERLSPDTLYNIGNAAYRLGSPGEAALYWRRALTRDSSHPEARQNLRFLERKFGSITIKRPDYQYTLAKIPLAGWKSAIWAGGWIIVLSLLVFPATRPMARMRIAAISGLVAAPILIGAGVVGHHFYPDDARFAALEEQAVVTADRASIRTDAARNAPLVLEAPAGSLCRVLKETGDWVYIAFTNETRGWIAADQVKMLIPEAQPEPPTPPSSTSSDESKSA</sequence>
<dbReference type="Gene3D" id="2.30.30.40">
    <property type="entry name" value="SH3 Domains"/>
    <property type="match status" value="1"/>
</dbReference>
<dbReference type="InterPro" id="IPR003646">
    <property type="entry name" value="SH3-like_bac-type"/>
</dbReference>
<dbReference type="AlphaFoldDB" id="A0A934RA87"/>
<keyword evidence="2" id="KW-0472">Membrane</keyword>
<accession>A0A934RA87</accession>
<dbReference type="InterPro" id="IPR025738">
    <property type="entry name" value="BatD"/>
</dbReference>
<evidence type="ECO:0000256" key="3">
    <source>
        <dbReference type="SAM" id="SignalP"/>
    </source>
</evidence>
<dbReference type="SMART" id="SM00028">
    <property type="entry name" value="TPR"/>
    <property type="match status" value="1"/>
</dbReference>
<feature type="region of interest" description="Disordered" evidence="1">
    <location>
        <begin position="794"/>
        <end position="815"/>
    </location>
</feature>
<dbReference type="Proteomes" id="UP000658278">
    <property type="component" value="Unassembled WGS sequence"/>
</dbReference>
<dbReference type="SMART" id="SM00287">
    <property type="entry name" value="SH3b"/>
    <property type="match status" value="1"/>
</dbReference>
<dbReference type="PANTHER" id="PTHR40940">
    <property type="entry name" value="PROTEIN BATD-RELATED"/>
    <property type="match status" value="1"/>
</dbReference>
<keyword evidence="2" id="KW-0812">Transmembrane</keyword>
<reference evidence="5" key="1">
    <citation type="submission" date="2021-01" db="EMBL/GenBank/DDBJ databases">
        <title>Modified the classification status of verrucomicrobia.</title>
        <authorList>
            <person name="Feng X."/>
        </authorList>
    </citation>
    <scope>NUCLEOTIDE SEQUENCE</scope>
    <source>
        <strain evidence="5">KCTC 22201</strain>
    </source>
</reference>
<feature type="chain" id="PRO_5037589211" evidence="3">
    <location>
        <begin position="23"/>
        <end position="815"/>
    </location>
</feature>
<feature type="transmembrane region" description="Helical" evidence="2">
    <location>
        <begin position="698"/>
        <end position="720"/>
    </location>
</feature>
<dbReference type="PANTHER" id="PTHR40940:SF2">
    <property type="entry name" value="BATD"/>
    <property type="match status" value="1"/>
</dbReference>
<dbReference type="PROSITE" id="PS51781">
    <property type="entry name" value="SH3B"/>
    <property type="match status" value="1"/>
</dbReference>
<evidence type="ECO:0000256" key="1">
    <source>
        <dbReference type="SAM" id="MobiDB-lite"/>
    </source>
</evidence>
<keyword evidence="6" id="KW-1185">Reference proteome</keyword>
<dbReference type="Gene3D" id="1.25.40.10">
    <property type="entry name" value="Tetratricopeptide repeat domain"/>
    <property type="match status" value="1"/>
</dbReference>